<comment type="caution">
    <text evidence="2">The sequence shown here is derived from an EMBL/GenBank/DDBJ whole genome shotgun (WGS) entry which is preliminary data.</text>
</comment>
<proteinExistence type="predicted"/>
<feature type="compositionally biased region" description="Basic and acidic residues" evidence="1">
    <location>
        <begin position="41"/>
        <end position="53"/>
    </location>
</feature>
<evidence type="ECO:0000313" key="3">
    <source>
        <dbReference type="Proteomes" id="UP000618986"/>
    </source>
</evidence>
<dbReference type="Proteomes" id="UP000618986">
    <property type="component" value="Unassembled WGS sequence"/>
</dbReference>
<dbReference type="GeneID" id="300295860"/>
<dbReference type="EMBL" id="JACHJC010000001">
    <property type="protein sequence ID" value="MBB5115501.1"/>
    <property type="molecule type" value="Genomic_DNA"/>
</dbReference>
<evidence type="ECO:0000256" key="1">
    <source>
        <dbReference type="SAM" id="MobiDB-lite"/>
    </source>
</evidence>
<sequence length="68" mass="7344">MRWLIVLIIIAAAVAAVALWRRSRQTPVDGGQVRDFQASAEARRRLDDHRNRTDGGNTGSGGVGGWSA</sequence>
<organism evidence="2 3">
    <name type="scientific">Micromonospora echinospora</name>
    <name type="common">Micromonospora purpurea</name>
    <dbReference type="NCBI Taxonomy" id="1877"/>
    <lineage>
        <taxon>Bacteria</taxon>
        <taxon>Bacillati</taxon>
        <taxon>Actinomycetota</taxon>
        <taxon>Actinomycetes</taxon>
        <taxon>Micromonosporales</taxon>
        <taxon>Micromonosporaceae</taxon>
        <taxon>Micromonospora</taxon>
    </lineage>
</organism>
<protein>
    <submittedName>
        <fullName evidence="2">Uncharacterized protein</fullName>
    </submittedName>
</protein>
<gene>
    <name evidence="2" type="ORF">FHU28_005340</name>
</gene>
<evidence type="ECO:0000313" key="2">
    <source>
        <dbReference type="EMBL" id="MBB5115501.1"/>
    </source>
</evidence>
<feature type="compositionally biased region" description="Gly residues" evidence="1">
    <location>
        <begin position="56"/>
        <end position="68"/>
    </location>
</feature>
<keyword evidence="3" id="KW-1185">Reference proteome</keyword>
<accession>A0ABR6MJD7</accession>
<feature type="region of interest" description="Disordered" evidence="1">
    <location>
        <begin position="25"/>
        <end position="68"/>
    </location>
</feature>
<dbReference type="RefSeq" id="WP_184687213.1">
    <property type="nucleotide sequence ID" value="NZ_JACHJC010000001.1"/>
</dbReference>
<name>A0ABR6MJD7_MICEC</name>
<reference evidence="2 3" key="1">
    <citation type="submission" date="2020-08" db="EMBL/GenBank/DDBJ databases">
        <title>Sequencing the genomes of 1000 actinobacteria strains.</title>
        <authorList>
            <person name="Klenk H.-P."/>
        </authorList>
    </citation>
    <scope>NUCLEOTIDE SEQUENCE [LARGE SCALE GENOMIC DNA]</scope>
    <source>
        <strain evidence="2 3">DSM 43036</strain>
    </source>
</reference>